<evidence type="ECO:0000256" key="1">
    <source>
        <dbReference type="ARBA" id="ARBA00022574"/>
    </source>
</evidence>
<dbReference type="SUPFAM" id="SSF50978">
    <property type="entry name" value="WD40 repeat-like"/>
    <property type="match status" value="1"/>
</dbReference>
<dbReference type="AlphaFoldDB" id="A0A9P5ZQX4"/>
<feature type="region of interest" description="Disordered" evidence="4">
    <location>
        <begin position="327"/>
        <end position="350"/>
    </location>
</feature>
<dbReference type="InterPro" id="IPR001680">
    <property type="entry name" value="WD40_rpt"/>
</dbReference>
<name>A0A9P5ZQX4_PLEER</name>
<evidence type="ECO:0000313" key="6">
    <source>
        <dbReference type="Proteomes" id="UP000807025"/>
    </source>
</evidence>
<gene>
    <name evidence="5" type="ORF">BDN71DRAFT_1509161</name>
</gene>
<dbReference type="Pfam" id="PF00400">
    <property type="entry name" value="WD40"/>
    <property type="match status" value="1"/>
</dbReference>
<protein>
    <submittedName>
        <fullName evidence="5">WD40 repeat-like protein</fullName>
    </submittedName>
</protein>
<keyword evidence="1 3" id="KW-0853">WD repeat</keyword>
<dbReference type="PROSITE" id="PS50082">
    <property type="entry name" value="WD_REPEATS_2"/>
    <property type="match status" value="1"/>
</dbReference>
<evidence type="ECO:0000256" key="2">
    <source>
        <dbReference type="ARBA" id="ARBA00022737"/>
    </source>
</evidence>
<accession>A0A9P5ZQX4</accession>
<organism evidence="5 6">
    <name type="scientific">Pleurotus eryngii</name>
    <name type="common">Boletus of the steppes</name>
    <dbReference type="NCBI Taxonomy" id="5323"/>
    <lineage>
        <taxon>Eukaryota</taxon>
        <taxon>Fungi</taxon>
        <taxon>Dikarya</taxon>
        <taxon>Basidiomycota</taxon>
        <taxon>Agaricomycotina</taxon>
        <taxon>Agaricomycetes</taxon>
        <taxon>Agaricomycetidae</taxon>
        <taxon>Agaricales</taxon>
        <taxon>Pleurotineae</taxon>
        <taxon>Pleurotaceae</taxon>
        <taxon>Pleurotus</taxon>
    </lineage>
</organism>
<sequence length="550" mass="60119">MIVTAKQASSHCGGHPAMNSAKPTLPAQILSQTPSTSSITDRLWRHSLYNVLDQQPLDRVNVLGDNSHGHLSCVNTLSWTPDGQMLLSGGDDRTIWRMDPDYDVDYPFVCKSVIQTGHKANIFNAHLLPHSTRIVSVAGDNQVRVFEAAAALAHSQSEPETTYSIDQLDCRVLRCHTNRVKRIVTEDSPDLFLTVAEDGSVRQHDLRVSHTCGPGGSCPAPLIKCQHELSALALSPLSPYQFVVAGESPYGYLFDRRNTGRSFDEEWGSLPPTSGPSIATCVRRFGRKTKPRDDVYGTHITGARMSSHNGHEVLLSYSGDAVYLYSTRDNPQDEDEHHGSSIIPSSQEHRTDVIPIASDESHIDVQLAETNDNEASSPLQRATADQGDLDGSDSDDLTLDAMPWDDPSVPIILPRRRFAGAGNVETVKDVNFLGPEDEFVTSGSDDGNFFIWHKATGELHGIYEGDGSVVNVIEGHPFLPLIAISGIDSTVKLFAPVNHRSEFSRIDKQEDIIRSNSRGSGQLMTRGQLALIRAALSGQELSEGNPCNVQ</sequence>
<evidence type="ECO:0000313" key="5">
    <source>
        <dbReference type="EMBL" id="KAF9492837.1"/>
    </source>
</evidence>
<dbReference type="InterPro" id="IPR015943">
    <property type="entry name" value="WD40/YVTN_repeat-like_dom_sf"/>
</dbReference>
<dbReference type="Proteomes" id="UP000807025">
    <property type="component" value="Unassembled WGS sequence"/>
</dbReference>
<feature type="compositionally biased region" description="Acidic residues" evidence="4">
    <location>
        <begin position="387"/>
        <end position="396"/>
    </location>
</feature>
<proteinExistence type="predicted"/>
<keyword evidence="2" id="KW-0677">Repeat</keyword>
<dbReference type="SMART" id="SM00320">
    <property type="entry name" value="WD40"/>
    <property type="match status" value="5"/>
</dbReference>
<reference evidence="5" key="1">
    <citation type="submission" date="2020-11" db="EMBL/GenBank/DDBJ databases">
        <authorList>
            <consortium name="DOE Joint Genome Institute"/>
            <person name="Ahrendt S."/>
            <person name="Riley R."/>
            <person name="Andreopoulos W."/>
            <person name="Labutti K."/>
            <person name="Pangilinan J."/>
            <person name="Ruiz-Duenas F.J."/>
            <person name="Barrasa J.M."/>
            <person name="Sanchez-Garcia M."/>
            <person name="Camarero S."/>
            <person name="Miyauchi S."/>
            <person name="Serrano A."/>
            <person name="Linde D."/>
            <person name="Babiker R."/>
            <person name="Drula E."/>
            <person name="Ayuso-Fernandez I."/>
            <person name="Pacheco R."/>
            <person name="Padilla G."/>
            <person name="Ferreira P."/>
            <person name="Barriuso J."/>
            <person name="Kellner H."/>
            <person name="Castanera R."/>
            <person name="Alfaro M."/>
            <person name="Ramirez L."/>
            <person name="Pisabarro A.G."/>
            <person name="Kuo A."/>
            <person name="Tritt A."/>
            <person name="Lipzen A."/>
            <person name="He G."/>
            <person name="Yan M."/>
            <person name="Ng V."/>
            <person name="Cullen D."/>
            <person name="Martin F."/>
            <person name="Rosso M.-N."/>
            <person name="Henrissat B."/>
            <person name="Hibbett D."/>
            <person name="Martinez A.T."/>
            <person name="Grigoriev I.V."/>
        </authorList>
    </citation>
    <scope>NUCLEOTIDE SEQUENCE</scope>
    <source>
        <strain evidence="5">ATCC 90797</strain>
    </source>
</reference>
<feature type="compositionally biased region" description="Polar residues" evidence="4">
    <location>
        <begin position="370"/>
        <end position="380"/>
    </location>
</feature>
<feature type="repeat" description="WD" evidence="3">
    <location>
        <begin position="67"/>
        <end position="95"/>
    </location>
</feature>
<dbReference type="GO" id="GO:0045717">
    <property type="term" value="P:negative regulation of fatty acid biosynthetic process"/>
    <property type="evidence" value="ECO:0007669"/>
    <property type="project" value="TreeGrafter"/>
</dbReference>
<evidence type="ECO:0000256" key="4">
    <source>
        <dbReference type="SAM" id="MobiDB-lite"/>
    </source>
</evidence>
<dbReference type="GO" id="GO:0080008">
    <property type="term" value="C:Cul4-RING E3 ubiquitin ligase complex"/>
    <property type="evidence" value="ECO:0007669"/>
    <property type="project" value="TreeGrafter"/>
</dbReference>
<comment type="caution">
    <text evidence="5">The sequence shown here is derived from an EMBL/GenBank/DDBJ whole genome shotgun (WGS) entry which is preliminary data.</text>
</comment>
<dbReference type="InterPro" id="IPR036322">
    <property type="entry name" value="WD40_repeat_dom_sf"/>
</dbReference>
<keyword evidence="6" id="KW-1185">Reference proteome</keyword>
<evidence type="ECO:0000256" key="3">
    <source>
        <dbReference type="PROSITE-ProRule" id="PRU00221"/>
    </source>
</evidence>
<dbReference type="EMBL" id="MU154595">
    <property type="protein sequence ID" value="KAF9492837.1"/>
    <property type="molecule type" value="Genomic_DNA"/>
</dbReference>
<dbReference type="OrthoDB" id="2414538at2759"/>
<dbReference type="Gene3D" id="2.130.10.10">
    <property type="entry name" value="YVTN repeat-like/Quinoprotein amine dehydrogenase"/>
    <property type="match status" value="2"/>
</dbReference>
<dbReference type="InterPro" id="IPR045151">
    <property type="entry name" value="DCAF8"/>
</dbReference>
<dbReference type="GO" id="GO:0005737">
    <property type="term" value="C:cytoplasm"/>
    <property type="evidence" value="ECO:0007669"/>
    <property type="project" value="TreeGrafter"/>
</dbReference>
<dbReference type="PROSITE" id="PS50294">
    <property type="entry name" value="WD_REPEATS_REGION"/>
    <property type="match status" value="1"/>
</dbReference>
<dbReference type="PANTHER" id="PTHR15574">
    <property type="entry name" value="WD REPEAT DOMAIN-CONTAINING FAMILY"/>
    <property type="match status" value="1"/>
</dbReference>
<feature type="region of interest" description="Disordered" evidence="4">
    <location>
        <begin position="370"/>
        <end position="396"/>
    </location>
</feature>
<dbReference type="PANTHER" id="PTHR15574:SF40">
    <property type="entry name" value="WD AND TETRATRICOPEPTIDE REPEATS PROTEIN 1"/>
    <property type="match status" value="1"/>
</dbReference>